<proteinExistence type="predicted"/>
<gene>
    <name evidence="2" type="ORF">SGCZBJ_17625</name>
</gene>
<evidence type="ECO:0000313" key="3">
    <source>
        <dbReference type="Proteomes" id="UP000234479"/>
    </source>
</evidence>
<sequence length="569" mass="60805">MTLRTRLLAGLAAALILAPAGASLAQPAPSLDVRLTPSRMDEAKGAGSLAVELRLSDLSVQAGAPLLTLPLVIANTATVADTLSGLSATDADGDVSLTVRDDPAKGMVWSRHWLAGRATRGPVVVRYIAPVDNTPPTRGSGPPYALRTEGGGVSGVGNTFILLPEDQVARRIRLSWDLSALPKGSTATSSFGEGDVALPDGPAGQLASTVFMAGPMKREPAAVSETGFSAAWMGTPPFDPAPLMAWTNRLHGWMSGFFHDKAVPPYRVFLRYNPINAGGGTALTRSFLTTYGADTKGDSLKGTLSHEMVHTWTDSDAGQWYGEGIAVHYQGLLPFRAGLLSADEFLEDLNDTARRYYANPLNGTPDHEIMPRFWEDSRIRVLPYDRGGLYFAVLDGKIRRASGGKRSVDDLVLEMNRRFAAGEKADDAAWIALVTGELGEGGRKLHETMLAGGLMLPQDDDFGPCFTRTTAKVRRFELGFEPKSLVGTTKTIRGLIPGSEAAKAGLRDGDVVTYAVALDGVQGDPAATLTLKVTRDGKTFPLTYLPRGDQAEVYQWARKPGTEGMKCAY</sequence>
<organism evidence="2 3">
    <name type="scientific">Caulobacter zeae</name>
    <dbReference type="NCBI Taxonomy" id="2055137"/>
    <lineage>
        <taxon>Bacteria</taxon>
        <taxon>Pseudomonadati</taxon>
        <taxon>Pseudomonadota</taxon>
        <taxon>Alphaproteobacteria</taxon>
        <taxon>Caulobacterales</taxon>
        <taxon>Caulobacteraceae</taxon>
        <taxon>Caulobacter</taxon>
    </lineage>
</organism>
<keyword evidence="1" id="KW-0732">Signal</keyword>
<dbReference type="Gene3D" id="1.10.390.10">
    <property type="entry name" value="Neutral Protease Domain 2"/>
    <property type="match status" value="1"/>
</dbReference>
<reference evidence="2 3" key="1">
    <citation type="submission" date="2017-12" db="EMBL/GenBank/DDBJ databases">
        <title>The genome sequence of Caulobacter sp. 410.</title>
        <authorList>
            <person name="Gao J."/>
            <person name="Mao X."/>
            <person name="Sun J."/>
        </authorList>
    </citation>
    <scope>NUCLEOTIDE SEQUENCE [LARGE SCALE GENOMIC DNA]</scope>
    <source>
        <strain evidence="2 3">410</strain>
    </source>
</reference>
<feature type="chain" id="PRO_5014956886" evidence="1">
    <location>
        <begin position="26"/>
        <end position="569"/>
    </location>
</feature>
<dbReference type="InterPro" id="IPR036034">
    <property type="entry name" value="PDZ_sf"/>
</dbReference>
<evidence type="ECO:0000313" key="2">
    <source>
        <dbReference type="EMBL" id="PLR22597.1"/>
    </source>
</evidence>
<comment type="caution">
    <text evidence="2">The sequence shown here is derived from an EMBL/GenBank/DDBJ whole genome shotgun (WGS) entry which is preliminary data.</text>
</comment>
<dbReference type="SUPFAM" id="SSF50156">
    <property type="entry name" value="PDZ domain-like"/>
    <property type="match status" value="1"/>
</dbReference>
<protein>
    <submittedName>
        <fullName evidence="2">Peptidase M61</fullName>
    </submittedName>
</protein>
<keyword evidence="3" id="KW-1185">Reference proteome</keyword>
<name>A0A2N5D965_9CAUL</name>
<dbReference type="OrthoDB" id="7521939at2"/>
<evidence type="ECO:0000256" key="1">
    <source>
        <dbReference type="SAM" id="SignalP"/>
    </source>
</evidence>
<feature type="signal peptide" evidence="1">
    <location>
        <begin position="1"/>
        <end position="25"/>
    </location>
</feature>
<dbReference type="AlphaFoldDB" id="A0A2N5D965"/>
<dbReference type="Proteomes" id="UP000234479">
    <property type="component" value="Unassembled WGS sequence"/>
</dbReference>
<dbReference type="InterPro" id="IPR027268">
    <property type="entry name" value="Peptidase_M4/M1_CTD_sf"/>
</dbReference>
<dbReference type="EMBL" id="PJRS01000038">
    <property type="protein sequence ID" value="PLR22597.1"/>
    <property type="molecule type" value="Genomic_DNA"/>
</dbReference>
<accession>A0A2N5D965</accession>
<dbReference type="RefSeq" id="WP_101719276.1">
    <property type="nucleotide sequence ID" value="NZ_PJRS01000038.1"/>
</dbReference>